<dbReference type="RefSeq" id="WP_091962813.1">
    <property type="nucleotide sequence ID" value="NZ_FOLH01000004.1"/>
</dbReference>
<evidence type="ECO:0000313" key="2">
    <source>
        <dbReference type="Proteomes" id="UP000199058"/>
    </source>
</evidence>
<dbReference type="InterPro" id="IPR029063">
    <property type="entry name" value="SAM-dependent_MTases_sf"/>
</dbReference>
<dbReference type="Pfam" id="PF07021">
    <property type="entry name" value="MetW"/>
    <property type="match status" value="1"/>
</dbReference>
<dbReference type="OrthoDB" id="9792690at2"/>
<dbReference type="Gene3D" id="3.40.50.150">
    <property type="entry name" value="Vaccinia Virus protein VP39"/>
    <property type="match status" value="1"/>
</dbReference>
<dbReference type="AlphaFoldDB" id="A0A1I1HZX2"/>
<evidence type="ECO:0000313" key="1">
    <source>
        <dbReference type="EMBL" id="SFC26520.1"/>
    </source>
</evidence>
<gene>
    <name evidence="1" type="ORF">SAMN05660443_1979</name>
</gene>
<reference evidence="1 2" key="1">
    <citation type="submission" date="2016-10" db="EMBL/GenBank/DDBJ databases">
        <authorList>
            <person name="de Groot N.N."/>
        </authorList>
    </citation>
    <scope>NUCLEOTIDE SEQUENCE [LARGE SCALE GENOMIC DNA]</scope>
    <source>
        <strain evidence="1 2">DSM 18438</strain>
    </source>
</reference>
<sequence>MRQDLSIIANWVKPQTRVLDLACGDGTLLHYLETHKQVKGYGLEIDAEKITACIGLGVDVIEQDLNRGLKNFADDSYDLVIMTQALQVLRRQDLALDEMLRVGREAIVTFPNFAHWTCRLHLALKGRMPMSKTLPYSWYDTPNIHLFTFKDFEELCEEKGIRILDQAVGDFAYEGHWKARLWPNLFGEVAIYRISR</sequence>
<dbReference type="InterPro" id="IPR010743">
    <property type="entry name" value="Methionine_synth_MetW"/>
</dbReference>
<accession>A0A1I1HZX2</accession>
<dbReference type="SUPFAM" id="SSF53335">
    <property type="entry name" value="S-adenosyl-L-methionine-dependent methyltransferases"/>
    <property type="match status" value="1"/>
</dbReference>
<dbReference type="EMBL" id="FOLH01000004">
    <property type="protein sequence ID" value="SFC26520.1"/>
    <property type="molecule type" value="Genomic_DNA"/>
</dbReference>
<dbReference type="Proteomes" id="UP000199058">
    <property type="component" value="Unassembled WGS sequence"/>
</dbReference>
<dbReference type="STRING" id="1122252.SAMN05660443_1979"/>
<proteinExistence type="predicted"/>
<keyword evidence="2" id="KW-1185">Reference proteome</keyword>
<name>A0A1I1HZX2_9GAMM</name>
<dbReference type="NCBIfam" id="TIGR02081">
    <property type="entry name" value="metW"/>
    <property type="match status" value="1"/>
</dbReference>
<dbReference type="CDD" id="cd02440">
    <property type="entry name" value="AdoMet_MTases"/>
    <property type="match status" value="1"/>
</dbReference>
<organism evidence="1 2">
    <name type="scientific">Marinospirillum celere</name>
    <dbReference type="NCBI Taxonomy" id="1122252"/>
    <lineage>
        <taxon>Bacteria</taxon>
        <taxon>Pseudomonadati</taxon>
        <taxon>Pseudomonadota</taxon>
        <taxon>Gammaproteobacteria</taxon>
        <taxon>Oceanospirillales</taxon>
        <taxon>Oceanospirillaceae</taxon>
        <taxon>Marinospirillum</taxon>
    </lineage>
</organism>
<protein>
    <submittedName>
        <fullName evidence="1">Methionine biosynthesis protein MetW</fullName>
    </submittedName>
</protein>